<dbReference type="Pfam" id="PF03544">
    <property type="entry name" value="TonB_C"/>
    <property type="match status" value="1"/>
</dbReference>
<accession>A0A346NNJ9</accession>
<sequence>MMRLRGAVVILGCVHVASANAVLAADNYTSVKLTELNPDAQSTWKRLADEPIHYPRALAFNEVAGCSVVDVTISPAGQLQDIRVVQAQPFDVISLPAAQLIKSWQWYKSDSLPAREENKQIRLDFCYSGVSAQAADSLCMAQVKRACQ</sequence>
<dbReference type="SUPFAM" id="SSF74653">
    <property type="entry name" value="TolA/TonB C-terminal domain"/>
    <property type="match status" value="1"/>
</dbReference>
<evidence type="ECO:0000313" key="3">
    <source>
        <dbReference type="EMBL" id="AXR07106.1"/>
    </source>
</evidence>
<feature type="domain" description="TonB C-terminal" evidence="2">
    <location>
        <begin position="39"/>
        <end position="134"/>
    </location>
</feature>
<name>A0A346NNJ9_9ALTE</name>
<organism evidence="3 4">
    <name type="scientific">Salinimonas sediminis</name>
    <dbReference type="NCBI Taxonomy" id="2303538"/>
    <lineage>
        <taxon>Bacteria</taxon>
        <taxon>Pseudomonadati</taxon>
        <taxon>Pseudomonadota</taxon>
        <taxon>Gammaproteobacteria</taxon>
        <taxon>Alteromonadales</taxon>
        <taxon>Alteromonadaceae</taxon>
        <taxon>Alteromonas/Salinimonas group</taxon>
        <taxon>Salinimonas</taxon>
    </lineage>
</organism>
<protein>
    <recommendedName>
        <fullName evidence="2">TonB C-terminal domain-containing protein</fullName>
    </recommendedName>
</protein>
<gene>
    <name evidence="3" type="ORF">D0Y50_12550</name>
</gene>
<dbReference type="KEGG" id="salm:D0Y50_12550"/>
<evidence type="ECO:0000259" key="2">
    <source>
        <dbReference type="PROSITE" id="PS52015"/>
    </source>
</evidence>
<evidence type="ECO:0000313" key="4">
    <source>
        <dbReference type="Proteomes" id="UP000262073"/>
    </source>
</evidence>
<dbReference type="GO" id="GO:0055085">
    <property type="term" value="P:transmembrane transport"/>
    <property type="evidence" value="ECO:0007669"/>
    <property type="project" value="InterPro"/>
</dbReference>
<dbReference type="AlphaFoldDB" id="A0A346NNJ9"/>
<dbReference type="Proteomes" id="UP000262073">
    <property type="component" value="Chromosome"/>
</dbReference>
<dbReference type="EMBL" id="CP031769">
    <property type="protein sequence ID" value="AXR07106.1"/>
    <property type="molecule type" value="Genomic_DNA"/>
</dbReference>
<keyword evidence="1" id="KW-0732">Signal</keyword>
<dbReference type="Gene3D" id="3.30.1150.10">
    <property type="match status" value="1"/>
</dbReference>
<feature type="signal peptide" evidence="1">
    <location>
        <begin position="1"/>
        <end position="24"/>
    </location>
</feature>
<dbReference type="PROSITE" id="PS52015">
    <property type="entry name" value="TONB_CTD"/>
    <property type="match status" value="1"/>
</dbReference>
<dbReference type="InterPro" id="IPR037682">
    <property type="entry name" value="TonB_C"/>
</dbReference>
<keyword evidence="4" id="KW-1185">Reference proteome</keyword>
<proteinExistence type="predicted"/>
<evidence type="ECO:0000256" key="1">
    <source>
        <dbReference type="SAM" id="SignalP"/>
    </source>
</evidence>
<reference evidence="3 4" key="1">
    <citation type="submission" date="2018-08" db="EMBL/GenBank/DDBJ databases">
        <title>Salinimonas sediminis sp. nov., a piezophilic bacterium isolated from a deep-sea sediment sample from the New Britain Trench.</title>
        <authorList>
            <person name="Cao J."/>
        </authorList>
    </citation>
    <scope>NUCLEOTIDE SEQUENCE [LARGE SCALE GENOMIC DNA]</scope>
    <source>
        <strain evidence="3 4">N102</strain>
    </source>
</reference>
<feature type="chain" id="PRO_5016716302" description="TonB C-terminal domain-containing protein" evidence="1">
    <location>
        <begin position="25"/>
        <end position="148"/>
    </location>
</feature>